<evidence type="ECO:0000313" key="3">
    <source>
        <dbReference type="Proteomes" id="UP000694523"/>
    </source>
</evidence>
<reference evidence="2" key="2">
    <citation type="submission" date="2025-09" db="UniProtKB">
        <authorList>
            <consortium name="Ensembl"/>
        </authorList>
    </citation>
    <scope>IDENTIFICATION</scope>
</reference>
<sequence>MPEEEKQKKLSNCSRHRFLYIPPVPRELLGGYIKEDKNPQTRSRRRQPLHALFSPKGKKKTETNKK</sequence>
<dbReference type="AlphaFoldDB" id="A0A8C6SZF9"/>
<feature type="region of interest" description="Disordered" evidence="1">
    <location>
        <begin position="31"/>
        <end position="66"/>
    </location>
</feature>
<accession>A0A8C6SZF9</accession>
<dbReference type="Proteomes" id="UP000694523">
    <property type="component" value="Unplaced"/>
</dbReference>
<reference evidence="2" key="1">
    <citation type="submission" date="2025-08" db="UniProtKB">
        <authorList>
            <consortium name="Ensembl"/>
        </authorList>
    </citation>
    <scope>IDENTIFICATION</scope>
</reference>
<name>A0A8C6SZF9_9GOBI</name>
<proteinExistence type="predicted"/>
<organism evidence="2 3">
    <name type="scientific">Neogobius melanostomus</name>
    <name type="common">round goby</name>
    <dbReference type="NCBI Taxonomy" id="47308"/>
    <lineage>
        <taxon>Eukaryota</taxon>
        <taxon>Metazoa</taxon>
        <taxon>Chordata</taxon>
        <taxon>Craniata</taxon>
        <taxon>Vertebrata</taxon>
        <taxon>Euteleostomi</taxon>
        <taxon>Actinopterygii</taxon>
        <taxon>Neopterygii</taxon>
        <taxon>Teleostei</taxon>
        <taxon>Neoteleostei</taxon>
        <taxon>Acanthomorphata</taxon>
        <taxon>Gobiaria</taxon>
        <taxon>Gobiiformes</taxon>
        <taxon>Gobioidei</taxon>
        <taxon>Gobiidae</taxon>
        <taxon>Benthophilinae</taxon>
        <taxon>Neogobiini</taxon>
        <taxon>Neogobius</taxon>
    </lineage>
</organism>
<evidence type="ECO:0000313" key="2">
    <source>
        <dbReference type="Ensembl" id="ENSNMLP00000013517.1"/>
    </source>
</evidence>
<dbReference type="Ensembl" id="ENSNMLT00000015210.1">
    <property type="protein sequence ID" value="ENSNMLP00000013517.1"/>
    <property type="gene ID" value="ENSNMLG00000009070.1"/>
</dbReference>
<protein>
    <submittedName>
        <fullName evidence="2">Uncharacterized protein</fullName>
    </submittedName>
</protein>
<evidence type="ECO:0000256" key="1">
    <source>
        <dbReference type="SAM" id="MobiDB-lite"/>
    </source>
</evidence>
<keyword evidence="3" id="KW-1185">Reference proteome</keyword>